<feature type="compositionally biased region" description="Basic and acidic residues" evidence="1">
    <location>
        <begin position="559"/>
        <end position="574"/>
    </location>
</feature>
<keyword evidence="3" id="KW-1185">Reference proteome</keyword>
<dbReference type="Proteomes" id="UP000319255">
    <property type="component" value="Unassembled WGS sequence"/>
</dbReference>
<dbReference type="SUPFAM" id="SSF52540">
    <property type="entry name" value="P-loop containing nucleoside triphosphate hydrolases"/>
    <property type="match status" value="1"/>
</dbReference>
<dbReference type="AlphaFoldDB" id="A0A501WGA6"/>
<evidence type="ECO:0000313" key="2">
    <source>
        <dbReference type="EMBL" id="TPE48923.1"/>
    </source>
</evidence>
<feature type="region of interest" description="Disordered" evidence="1">
    <location>
        <begin position="538"/>
        <end position="574"/>
    </location>
</feature>
<feature type="compositionally biased region" description="Low complexity" evidence="1">
    <location>
        <begin position="538"/>
        <end position="548"/>
    </location>
</feature>
<reference evidence="2 3" key="1">
    <citation type="submission" date="2019-06" db="EMBL/GenBank/DDBJ databases">
        <title>A novel bacterium of genus Amaricoccus, isolated from marine sediment.</title>
        <authorList>
            <person name="Huang H."/>
            <person name="Mo K."/>
            <person name="Hu Y."/>
        </authorList>
    </citation>
    <scope>NUCLEOTIDE SEQUENCE [LARGE SCALE GENOMIC DNA]</scope>
    <source>
        <strain evidence="2 3">HB172011</strain>
    </source>
</reference>
<gene>
    <name evidence="2" type="ORF">FJM51_15965</name>
</gene>
<protein>
    <submittedName>
        <fullName evidence="2">Uncharacterized protein</fullName>
    </submittedName>
</protein>
<dbReference type="RefSeq" id="WP_140455140.1">
    <property type="nucleotide sequence ID" value="NZ_VFRP01000018.1"/>
</dbReference>
<organism evidence="2 3">
    <name type="scientific">Amaricoccus solimangrovi</name>
    <dbReference type="NCBI Taxonomy" id="2589815"/>
    <lineage>
        <taxon>Bacteria</taxon>
        <taxon>Pseudomonadati</taxon>
        <taxon>Pseudomonadota</taxon>
        <taxon>Alphaproteobacteria</taxon>
        <taxon>Rhodobacterales</taxon>
        <taxon>Paracoccaceae</taxon>
        <taxon>Amaricoccus</taxon>
    </lineage>
</organism>
<comment type="caution">
    <text evidence="2">The sequence shown here is derived from an EMBL/GenBank/DDBJ whole genome shotgun (WGS) entry which is preliminary data.</text>
</comment>
<sequence length="574" mass="63625">MSETCATFDAWNPGLRSEIPPRLLPKATLFRPENSHTGYEDARAAADFCGRKPQEMAELRLARLVVHELLIRVTADLHVPDGPRYGDLGLKMRGMAARILEKHIAPEMPGLETRFAAFRDDVAARLARILEADLRRPPAPAARRAGFLSRFRAPEPPPAPAEPPEFAALARWAGRAASEADETERACLEALGVVVGGVIARRGRLIADRETIIRLARGWVCNGLGSVVVGRMITPLLAEAAEALGYRFLPTQEHPCVMNVKGASAAGKSSIRPLQRKLAARLGIGWDEFALVSPDYWRKFLLDYDGLGEDFKYAGMLTGMELEIIDRKLDRHIEEKAEAGRMPHLLIDRFRFDSFQSGTEAQQDRSTLLSRFGHTVYLFFMITPPVETVERAWIRGLATGRYKAVEDLLYHNIEAYTGMPQLFLSWVNRTGQTIHFEFLDNGVPLGQRPRTVAFGWNGRVTILDPECLCRMRSYQGVNIHARRPEEAMVETGGRDLLAECVAKVPVVEIVDPRSCAVLSRTENGVRVYQRPAAESAALPALAGAAEPDPGAEPGPPPIDGDHERRFTIGDWAHP</sequence>
<dbReference type="Gene3D" id="3.40.50.300">
    <property type="entry name" value="P-loop containing nucleotide triphosphate hydrolases"/>
    <property type="match status" value="1"/>
</dbReference>
<name>A0A501WGA6_9RHOB</name>
<evidence type="ECO:0000313" key="3">
    <source>
        <dbReference type="Proteomes" id="UP000319255"/>
    </source>
</evidence>
<dbReference type="InterPro" id="IPR027417">
    <property type="entry name" value="P-loop_NTPase"/>
</dbReference>
<dbReference type="OrthoDB" id="6083243at2"/>
<dbReference type="EMBL" id="VFRP01000018">
    <property type="protein sequence ID" value="TPE48923.1"/>
    <property type="molecule type" value="Genomic_DNA"/>
</dbReference>
<evidence type="ECO:0000256" key="1">
    <source>
        <dbReference type="SAM" id="MobiDB-lite"/>
    </source>
</evidence>
<proteinExistence type="predicted"/>
<accession>A0A501WGA6</accession>